<evidence type="ECO:0000313" key="11">
    <source>
        <dbReference type="EMBL" id="SET50516.1"/>
    </source>
</evidence>
<dbReference type="PANTHER" id="PTHR43071">
    <property type="entry name" value="2-AMINO-4-HYDROXY-6-HYDROXYMETHYLDIHYDROPTERIDINE PYROPHOSPHOKINASE"/>
    <property type="match status" value="1"/>
</dbReference>
<comment type="pathway">
    <text evidence="9">Cofactor biosynthesis; tetrahydrofolate biosynthesis; 2-amino-4-hydroxy-6-hydroxymethyl-7,8-dihydropteridine diphosphate from 7,8-dihydroneopterin triphosphate: step 3/4.</text>
</comment>
<dbReference type="UniPathway" id="UPA00077">
    <property type="reaction ID" value="UER00154"/>
</dbReference>
<dbReference type="EC" id="2.7.6.3" evidence="9"/>
<evidence type="ECO:0000256" key="2">
    <source>
        <dbReference type="ARBA" id="ARBA00005051"/>
    </source>
</evidence>
<dbReference type="Pfam" id="PF01288">
    <property type="entry name" value="HPPK"/>
    <property type="match status" value="1"/>
</dbReference>
<dbReference type="STRING" id="29364.SAMN04487772_12629"/>
<gene>
    <name evidence="11" type="ORF">SAMN04487772_12629</name>
</gene>
<dbReference type="InterPro" id="IPR035907">
    <property type="entry name" value="Hppk_sf"/>
</dbReference>
<dbReference type="InterPro" id="IPR006157">
    <property type="entry name" value="FolB_dom"/>
</dbReference>
<comment type="catalytic activity">
    <reaction evidence="1">
        <text>6-hydroxymethyl-7,8-dihydropterin + ATP = (7,8-dihydropterin-6-yl)methyl diphosphate + AMP + H(+)</text>
        <dbReference type="Rhea" id="RHEA:11412"/>
        <dbReference type="ChEBI" id="CHEBI:15378"/>
        <dbReference type="ChEBI" id="CHEBI:30616"/>
        <dbReference type="ChEBI" id="CHEBI:44841"/>
        <dbReference type="ChEBI" id="CHEBI:72950"/>
        <dbReference type="ChEBI" id="CHEBI:456215"/>
        <dbReference type="EC" id="2.7.6.3"/>
    </reaction>
</comment>
<dbReference type="EC" id="4.1.2.25" evidence="9"/>
<dbReference type="SMART" id="SM00905">
    <property type="entry name" value="FolB"/>
    <property type="match status" value="1"/>
</dbReference>
<dbReference type="Gene3D" id="3.30.1130.10">
    <property type="match status" value="1"/>
</dbReference>
<dbReference type="Pfam" id="PF02152">
    <property type="entry name" value="FolB"/>
    <property type="match status" value="1"/>
</dbReference>
<accession>A0A1I0F0J3</accession>
<proteinExistence type="inferred from homology"/>
<dbReference type="EMBL" id="FOHN01000026">
    <property type="protein sequence ID" value="SET50516.1"/>
    <property type="molecule type" value="Genomic_DNA"/>
</dbReference>
<dbReference type="PROSITE" id="PS00794">
    <property type="entry name" value="HPPK"/>
    <property type="match status" value="1"/>
</dbReference>
<evidence type="ECO:0000313" key="12">
    <source>
        <dbReference type="Proteomes" id="UP000199800"/>
    </source>
</evidence>
<dbReference type="OrthoDB" id="9808041at2"/>
<dbReference type="GO" id="GO:0004150">
    <property type="term" value="F:dihydroneopterin aldolase activity"/>
    <property type="evidence" value="ECO:0007669"/>
    <property type="project" value="UniProtKB-UniRule"/>
</dbReference>
<dbReference type="NCBIfam" id="TIGR01498">
    <property type="entry name" value="folK"/>
    <property type="match status" value="1"/>
</dbReference>
<protein>
    <recommendedName>
        <fullName evidence="9">Bifunctional folate synthesis protein</fullName>
    </recommendedName>
    <domain>
        <recommendedName>
            <fullName evidence="9">Dihydroneopterin aldolase</fullName>
            <shortName evidence="9">DHNA</shortName>
            <ecNumber evidence="9">4.1.2.25</ecNumber>
        </recommendedName>
        <alternativeName>
            <fullName evidence="9">7,8-dihydroneopterin aldolase</fullName>
        </alternativeName>
    </domain>
    <domain>
        <recommendedName>
            <fullName evidence="9">2-amino-4-hydroxy-6-hydroxymethyldihydropteridine pyrophosphokinase</fullName>
            <ecNumber evidence="9">2.7.6.3</ecNumber>
        </recommendedName>
        <alternativeName>
            <fullName evidence="9">6-hydroxymethyl-7,8-dihydropterin pyrophosphokinase</fullName>
            <shortName evidence="9">PPPK</shortName>
        </alternativeName>
        <alternativeName>
            <fullName evidence="9">7,8-dihydro-6-hydroxymethylpterin pyrophosphokinase</fullName>
            <shortName evidence="9">HPPK</shortName>
        </alternativeName>
    </domain>
</protein>
<reference evidence="11 12" key="1">
    <citation type="submission" date="2016-10" db="EMBL/GenBank/DDBJ databases">
        <authorList>
            <person name="de Groot N.N."/>
        </authorList>
    </citation>
    <scope>NUCLEOTIDE SEQUENCE [LARGE SCALE GENOMIC DNA]</scope>
    <source>
        <strain evidence="11 12">DSM 1801</strain>
    </source>
</reference>
<dbReference type="AlphaFoldDB" id="A0A1I0F0J3"/>
<dbReference type="InterPro" id="IPR006156">
    <property type="entry name" value="Dihydroneopterin_aldolase"/>
</dbReference>
<evidence type="ECO:0000256" key="9">
    <source>
        <dbReference type="RuleBase" id="RU362079"/>
    </source>
</evidence>
<dbReference type="PANTHER" id="PTHR43071:SF1">
    <property type="entry name" value="2-AMINO-4-HYDROXY-6-HYDROXYMETHYLDIHYDROPTERIDINE PYROPHOSPHOKINASE"/>
    <property type="match status" value="1"/>
</dbReference>
<comment type="similarity">
    <text evidence="3">In the N-terminal section; belongs to the DHNA family.</text>
</comment>
<dbReference type="InterPro" id="IPR000550">
    <property type="entry name" value="Hppk"/>
</dbReference>
<dbReference type="InterPro" id="IPR043133">
    <property type="entry name" value="GTP-CH-I_C/QueF"/>
</dbReference>
<sequence>MDTIKIENLEVYAHHGVLEEENVLGQKFLLSLELGTDTRKSGKSDELKDSVNYAEVAHFVNTFLQENTFRLIEAAAEHVANELLVRFPIEQVRVEMKKPWAPILLPLETVAVSIERKWKEACLSIGSNMGDKRKNLEQAISMLSKHPKVRVEKVSEFFVTKPYGCVEQDDFLNGAVTIKTLLSPRELLDEIGVIEQKLGRERIIHWGPRTIDLDILLYEEDVIWEMDLKIPHVEMHLRDFVLRPLAEIAPDKKHPLLQKTVYQLFCELSRKE</sequence>
<evidence type="ECO:0000256" key="8">
    <source>
        <dbReference type="ARBA" id="ARBA00022909"/>
    </source>
</evidence>
<keyword evidence="9" id="KW-0456">Lyase</keyword>
<dbReference type="GO" id="GO:0046656">
    <property type="term" value="P:folic acid biosynthetic process"/>
    <property type="evidence" value="ECO:0007669"/>
    <property type="project" value="UniProtKB-UniRule"/>
</dbReference>
<keyword evidence="8 9" id="KW-0289">Folate biosynthesis</keyword>
<dbReference type="GO" id="GO:0046654">
    <property type="term" value="P:tetrahydrofolate biosynthetic process"/>
    <property type="evidence" value="ECO:0007669"/>
    <property type="project" value="UniProtKB-UniRule"/>
</dbReference>
<evidence type="ECO:0000256" key="6">
    <source>
        <dbReference type="ARBA" id="ARBA00022777"/>
    </source>
</evidence>
<keyword evidence="4" id="KW-0808">Transferase</keyword>
<dbReference type="CDD" id="cd00483">
    <property type="entry name" value="HPPK"/>
    <property type="match status" value="1"/>
</dbReference>
<evidence type="ECO:0000256" key="7">
    <source>
        <dbReference type="ARBA" id="ARBA00022840"/>
    </source>
</evidence>
<comment type="pathway">
    <text evidence="2">Cofactor biosynthesis; tetrahydrofolate biosynthesis; 2-amino-4-hydroxy-6-hydroxymethyl-7,8-dihydropteridine diphosphate from 7,8-dihydroneopterin triphosphate: step 4/4.</text>
</comment>
<dbReference type="Proteomes" id="UP000199800">
    <property type="component" value="Unassembled WGS sequence"/>
</dbReference>
<evidence type="ECO:0000256" key="4">
    <source>
        <dbReference type="ARBA" id="ARBA00022679"/>
    </source>
</evidence>
<comment type="function">
    <text evidence="9">Catalyzes the conversion of 7,8-dihydroneopterin to 6-hydroxymethyl-7,8-dihydropterin.</text>
</comment>
<dbReference type="RefSeq" id="WP_092478672.1">
    <property type="nucleotide sequence ID" value="NZ_FOHN01000026.1"/>
</dbReference>
<evidence type="ECO:0000256" key="5">
    <source>
        <dbReference type="ARBA" id="ARBA00022741"/>
    </source>
</evidence>
<comment type="catalytic activity">
    <reaction evidence="9">
        <text>7,8-dihydroneopterin = 6-hydroxymethyl-7,8-dihydropterin + glycolaldehyde</text>
        <dbReference type="Rhea" id="RHEA:10540"/>
        <dbReference type="ChEBI" id="CHEBI:17001"/>
        <dbReference type="ChEBI" id="CHEBI:17071"/>
        <dbReference type="ChEBI" id="CHEBI:44841"/>
        <dbReference type="EC" id="4.1.2.25"/>
    </reaction>
</comment>
<keyword evidence="12" id="KW-1185">Reference proteome</keyword>
<evidence type="ECO:0000259" key="10">
    <source>
        <dbReference type="PROSITE" id="PS00794"/>
    </source>
</evidence>
<dbReference type="NCBIfam" id="TIGR00526">
    <property type="entry name" value="folB_dom"/>
    <property type="match status" value="1"/>
</dbReference>
<keyword evidence="6 11" id="KW-0418">Kinase</keyword>
<feature type="domain" description="7,8-dihydro-6-hydroxymethylpterin-pyrophosphokinase" evidence="10">
    <location>
        <begin position="205"/>
        <end position="216"/>
    </location>
</feature>
<dbReference type="CDD" id="cd00534">
    <property type="entry name" value="DHNA_DHNTPE"/>
    <property type="match status" value="1"/>
</dbReference>
<dbReference type="SUPFAM" id="SSF55620">
    <property type="entry name" value="Tetrahydrobiopterin biosynthesis enzymes-like"/>
    <property type="match status" value="1"/>
</dbReference>
<dbReference type="Gene3D" id="3.30.70.560">
    <property type="entry name" value="7,8-Dihydro-6-hydroxymethylpterin-pyrophosphokinase HPPK"/>
    <property type="match status" value="1"/>
</dbReference>
<keyword evidence="7" id="KW-0067">ATP-binding</keyword>
<keyword evidence="5" id="KW-0547">Nucleotide-binding</keyword>
<dbReference type="GO" id="GO:0005524">
    <property type="term" value="F:ATP binding"/>
    <property type="evidence" value="ECO:0007669"/>
    <property type="project" value="UniProtKB-KW"/>
</dbReference>
<evidence type="ECO:0000256" key="1">
    <source>
        <dbReference type="ARBA" id="ARBA00000198"/>
    </source>
</evidence>
<comment type="similarity">
    <text evidence="9">Belongs to the DHNA family.</text>
</comment>
<dbReference type="GO" id="GO:0016301">
    <property type="term" value="F:kinase activity"/>
    <property type="evidence" value="ECO:0007669"/>
    <property type="project" value="UniProtKB-KW"/>
</dbReference>
<organism evidence="11 12">
    <name type="scientific">[Clostridium] polysaccharolyticum</name>
    <dbReference type="NCBI Taxonomy" id="29364"/>
    <lineage>
        <taxon>Bacteria</taxon>
        <taxon>Bacillati</taxon>
        <taxon>Bacillota</taxon>
        <taxon>Clostridia</taxon>
        <taxon>Lachnospirales</taxon>
        <taxon>Lachnospiraceae</taxon>
    </lineage>
</organism>
<evidence type="ECO:0000256" key="3">
    <source>
        <dbReference type="ARBA" id="ARBA00009640"/>
    </source>
</evidence>
<dbReference type="SUPFAM" id="SSF55083">
    <property type="entry name" value="6-hydroxymethyl-7,8-dihydropterin pyrophosphokinase, HPPK"/>
    <property type="match status" value="1"/>
</dbReference>
<name>A0A1I0F0J3_9FIRM</name>
<dbReference type="GO" id="GO:0003848">
    <property type="term" value="F:2-amino-4-hydroxy-6-hydroxymethyldihydropteridine diphosphokinase activity"/>
    <property type="evidence" value="ECO:0007669"/>
    <property type="project" value="UniProtKB-EC"/>
</dbReference>
<dbReference type="NCBIfam" id="TIGR00525">
    <property type="entry name" value="folB"/>
    <property type="match status" value="1"/>
</dbReference>